<name>A0A090BUS2_9GAMM</name>
<gene>
    <name evidence="2" type="ORF">THII_1304</name>
</gene>
<dbReference type="AlphaFoldDB" id="A0A090BUS2"/>
<sequence>MEKSMTDYHINCLRPLFTDELLNLLQQGISVNLIAQAGQGRKRLLEDIQTAHLKNTKIIIVDIKHHLNSYDDLIQTLWQQLDGTTQAPTTWEELIAAINKKYNRTIIVLYHFDDLLDNLSIDSKFNINFFNQLDKISHNPHISLLCVTSQAHDQSMVCTEGLKRNYSWLDLEKKKLPKLSYDEIQFELKNRNLSLAAEELSQLTWIIHKHTLPYTLLDFLAAKIAHQEDPELAFSDRMEKWIKQFDESNRTEELPRFI</sequence>
<evidence type="ECO:0000259" key="1">
    <source>
        <dbReference type="Pfam" id="PF19995"/>
    </source>
</evidence>
<dbReference type="Proteomes" id="UP000031623">
    <property type="component" value="Chromosome"/>
</dbReference>
<dbReference type="Gene3D" id="3.40.50.300">
    <property type="entry name" value="P-loop containing nucleotide triphosphate hydrolases"/>
    <property type="match status" value="1"/>
</dbReference>
<reference evidence="2 3" key="1">
    <citation type="journal article" date="2014" name="ISME J.">
        <title>Ecophysiology of Thioploca ingrica as revealed by the complete genome sequence supplemented with proteomic evidence.</title>
        <authorList>
            <person name="Kojima H."/>
            <person name="Ogura Y."/>
            <person name="Yamamoto N."/>
            <person name="Togashi T."/>
            <person name="Mori H."/>
            <person name="Watanabe T."/>
            <person name="Nemoto F."/>
            <person name="Kurokawa K."/>
            <person name="Hayashi T."/>
            <person name="Fukui M."/>
        </authorList>
    </citation>
    <scope>NUCLEOTIDE SEQUENCE [LARGE SCALE GENOMIC DNA]</scope>
</reference>
<dbReference type="Pfam" id="PF19995">
    <property type="entry name" value="iSTAND"/>
    <property type="match status" value="1"/>
</dbReference>
<organism evidence="2 3">
    <name type="scientific">Thioploca ingrica</name>
    <dbReference type="NCBI Taxonomy" id="40754"/>
    <lineage>
        <taxon>Bacteria</taxon>
        <taxon>Pseudomonadati</taxon>
        <taxon>Pseudomonadota</taxon>
        <taxon>Gammaproteobacteria</taxon>
        <taxon>Thiotrichales</taxon>
        <taxon>Thiotrichaceae</taxon>
        <taxon>Thioploca</taxon>
    </lineage>
</organism>
<protein>
    <recommendedName>
        <fullName evidence="1">Inactive STAND domain-containing protein</fullName>
    </recommendedName>
</protein>
<dbReference type="HOGENOM" id="CLU_084138_0_0_6"/>
<keyword evidence="3" id="KW-1185">Reference proteome</keyword>
<feature type="domain" description="Inactive STAND" evidence="1">
    <location>
        <begin position="42"/>
        <end position="146"/>
    </location>
</feature>
<evidence type="ECO:0000313" key="2">
    <source>
        <dbReference type="EMBL" id="BAP55601.1"/>
    </source>
</evidence>
<accession>A0A090BUS2</accession>
<dbReference type="InterPro" id="IPR045475">
    <property type="entry name" value="iSTAND"/>
</dbReference>
<evidence type="ECO:0000313" key="3">
    <source>
        <dbReference type="Proteomes" id="UP000031623"/>
    </source>
</evidence>
<proteinExistence type="predicted"/>
<dbReference type="InterPro" id="IPR027417">
    <property type="entry name" value="P-loop_NTPase"/>
</dbReference>
<dbReference type="EMBL" id="AP014633">
    <property type="protein sequence ID" value="BAP55601.1"/>
    <property type="molecule type" value="Genomic_DNA"/>
</dbReference>
<dbReference type="STRING" id="40754.THII_1304"/>
<dbReference type="KEGG" id="tig:THII_1304"/>